<dbReference type="FunFam" id="1.10.510.10:FF:000687">
    <property type="entry name" value="MAP kinase kinase MKK1/SSP32"/>
    <property type="match status" value="1"/>
</dbReference>
<dbReference type="VEuPathDB" id="FungiDB:KRP23_12795"/>
<organism evidence="6 7">
    <name type="scientific">Phytophthora ramorum</name>
    <name type="common">Sudden oak death agent</name>
    <dbReference type="NCBI Taxonomy" id="164328"/>
    <lineage>
        <taxon>Eukaryota</taxon>
        <taxon>Sar</taxon>
        <taxon>Stramenopiles</taxon>
        <taxon>Oomycota</taxon>
        <taxon>Peronosporomycetes</taxon>
        <taxon>Peronosporales</taxon>
        <taxon>Peronosporaceae</taxon>
        <taxon>Phytophthora</taxon>
    </lineage>
</organism>
<sequence>MEIRAGGVISLPLKTQEAPPGEIPLVMSAAGSTSTLVSELRMLQADVAKAGELSPSPSQTALAIITRPGSLAAAKVLVPPIVRPHTAGAFKARKVEPTRFRYFYDRGDLPVRVNFAGAVRKLQWQVDLSLLDFSHYLPVFMEGLRELEEPYHFLALNGTLDMLEKGGSRVLPCLSLLIPPMKANLMTRNQTVLCLQMKVLQRLVLCCPYTGEALVPYYRQLLSIFNLFIAKRVNCGDSIDYGQRRQENVGDLILETLNVLEKHGGPDAFVNIKYMIPTYESCMTRSAAMKSRPALTVVASDRDLDYKHRGDDDDDKFEASCDIGETTLQKAGLRINSLGVTFADDKPGHKEDKDEGGEHELMPDSTRKRVALDKLETCSIIGRGSSGQVFKARHCESNALYAVKVVTNVFDKPRRDQLLTEIRTLYGIESDHLVGFYGAYFQDHALSLVLEYCALGSLDQLLAKLPKGNEVVPERVVAAIALQVLTGLGHLKRVRHVHRDIKPQNILVQQDGSVKLTDFGLARELCSSTSMAQTFVGTFKYMAPERVQNEPYDYKSDVWSLGLVLIECATQTFPYANARSYIDVVQSIVESPEPRLPEVDTNGKPFSREFHNFIGQCLKKEPSERASVEELLASPWLQGHDATHTERCMRRCATWLQQLHLVDDNSSEAKEPPRKQHVDVKDLKNEEEEEIEEAIEAGEDSD</sequence>
<dbReference type="VEuPathDB" id="FungiDB:KRP22_3799"/>
<feature type="region of interest" description="Disordered" evidence="4">
    <location>
        <begin position="663"/>
        <end position="702"/>
    </location>
</feature>
<dbReference type="FunFam" id="3.30.200.20:FF:001256">
    <property type="entry name" value="AGC family protein kinase"/>
    <property type="match status" value="1"/>
</dbReference>
<dbReference type="InParanoid" id="H3HDC5"/>
<dbReference type="Proteomes" id="UP000005238">
    <property type="component" value="Unassembled WGS sequence"/>
</dbReference>
<dbReference type="PANTHER" id="PTHR21207:SF2">
    <property type="entry name" value="PARKIN COREGULATED GENE PROTEIN"/>
    <property type="match status" value="1"/>
</dbReference>
<dbReference type="PANTHER" id="PTHR21207">
    <property type="entry name" value="PARKIN COREGULATED GENE PROTEIN PARK2 COREGULATED"/>
    <property type="match status" value="1"/>
</dbReference>
<dbReference type="VEuPathDB" id="FungiDB:KRP22_3798"/>
<dbReference type="Pfam" id="PF00069">
    <property type="entry name" value="Pkinase"/>
    <property type="match status" value="1"/>
</dbReference>
<feature type="domain" description="Protein kinase" evidence="5">
    <location>
        <begin position="375"/>
        <end position="637"/>
    </location>
</feature>
<dbReference type="STRING" id="164328.H3HDC5"/>
<evidence type="ECO:0000256" key="3">
    <source>
        <dbReference type="PROSITE-ProRule" id="PRU10141"/>
    </source>
</evidence>
<dbReference type="InterPro" id="IPR000719">
    <property type="entry name" value="Prot_kinase_dom"/>
</dbReference>
<keyword evidence="2" id="KW-0963">Cytoplasm</keyword>
<feature type="compositionally biased region" description="Basic and acidic residues" evidence="4">
    <location>
        <begin position="663"/>
        <end position="684"/>
    </location>
</feature>
<dbReference type="EMBL" id="DS566057">
    <property type="status" value="NOT_ANNOTATED_CDS"/>
    <property type="molecule type" value="Genomic_DNA"/>
</dbReference>
<evidence type="ECO:0000313" key="6">
    <source>
        <dbReference type="EnsemblProtists" id="Phyra96028"/>
    </source>
</evidence>
<dbReference type="InterPro" id="IPR017441">
    <property type="entry name" value="Protein_kinase_ATP_BS"/>
</dbReference>
<evidence type="ECO:0000256" key="4">
    <source>
        <dbReference type="SAM" id="MobiDB-lite"/>
    </source>
</evidence>
<keyword evidence="3" id="KW-0067">ATP-binding</keyword>
<dbReference type="GO" id="GO:0005524">
    <property type="term" value="F:ATP binding"/>
    <property type="evidence" value="ECO:0007669"/>
    <property type="project" value="UniProtKB-UniRule"/>
</dbReference>
<dbReference type="InterPro" id="IPR011009">
    <property type="entry name" value="Kinase-like_dom_sf"/>
</dbReference>
<dbReference type="PROSITE" id="PS50011">
    <property type="entry name" value="PROTEIN_KINASE_DOM"/>
    <property type="match status" value="1"/>
</dbReference>
<dbReference type="GO" id="GO:0030544">
    <property type="term" value="F:Hsp70 protein binding"/>
    <property type="evidence" value="ECO:0000318"/>
    <property type="project" value="GO_Central"/>
</dbReference>
<dbReference type="GO" id="GO:0051879">
    <property type="term" value="F:Hsp90 protein binding"/>
    <property type="evidence" value="ECO:0000318"/>
    <property type="project" value="GO_Central"/>
</dbReference>
<evidence type="ECO:0000259" key="5">
    <source>
        <dbReference type="PROSITE" id="PS50011"/>
    </source>
</evidence>
<dbReference type="eggNOG" id="KOG0581">
    <property type="taxonomic scope" value="Eukaryota"/>
</dbReference>
<reference evidence="7" key="1">
    <citation type="journal article" date="2006" name="Science">
        <title>Phytophthora genome sequences uncover evolutionary origins and mechanisms of pathogenesis.</title>
        <authorList>
            <person name="Tyler B.M."/>
            <person name="Tripathy S."/>
            <person name="Zhang X."/>
            <person name="Dehal P."/>
            <person name="Jiang R.H."/>
            <person name="Aerts A."/>
            <person name="Arredondo F.D."/>
            <person name="Baxter L."/>
            <person name="Bensasson D."/>
            <person name="Beynon J.L."/>
            <person name="Chapman J."/>
            <person name="Damasceno C.M."/>
            <person name="Dorrance A.E."/>
            <person name="Dou D."/>
            <person name="Dickerman A.W."/>
            <person name="Dubchak I.L."/>
            <person name="Garbelotto M."/>
            <person name="Gijzen M."/>
            <person name="Gordon S.G."/>
            <person name="Govers F."/>
            <person name="Grunwald N.J."/>
            <person name="Huang W."/>
            <person name="Ivors K.L."/>
            <person name="Jones R.W."/>
            <person name="Kamoun S."/>
            <person name="Krampis K."/>
            <person name="Lamour K.H."/>
            <person name="Lee M.K."/>
            <person name="McDonald W.H."/>
            <person name="Medina M."/>
            <person name="Meijer H.J."/>
            <person name="Nordberg E.K."/>
            <person name="Maclean D.J."/>
            <person name="Ospina-Giraldo M.D."/>
            <person name="Morris P.F."/>
            <person name="Phuntumart V."/>
            <person name="Putnam N.H."/>
            <person name="Rash S."/>
            <person name="Rose J.K."/>
            <person name="Sakihama Y."/>
            <person name="Salamov A.A."/>
            <person name="Savidor A."/>
            <person name="Scheuring C.F."/>
            <person name="Smith B.M."/>
            <person name="Sobral B.W."/>
            <person name="Terry A."/>
            <person name="Torto-Alalibo T.A."/>
            <person name="Win J."/>
            <person name="Xu Z."/>
            <person name="Zhang H."/>
            <person name="Grigoriev I.V."/>
            <person name="Rokhsar D.S."/>
            <person name="Boore J.L."/>
        </authorList>
    </citation>
    <scope>NUCLEOTIDE SEQUENCE [LARGE SCALE GENOMIC DNA]</scope>
    <source>
        <strain evidence="7">Pr102</strain>
    </source>
</reference>
<keyword evidence="3" id="KW-0547">Nucleotide-binding</keyword>
<dbReference type="AlphaFoldDB" id="H3HDC5"/>
<proteinExistence type="predicted"/>
<dbReference type="PROSITE" id="PS00107">
    <property type="entry name" value="PROTEIN_KINASE_ATP"/>
    <property type="match status" value="1"/>
</dbReference>
<dbReference type="SMART" id="SM00220">
    <property type="entry name" value="S_TKc"/>
    <property type="match status" value="1"/>
</dbReference>
<dbReference type="InterPro" id="IPR019399">
    <property type="entry name" value="Parkin_co-regulated_protein"/>
</dbReference>
<protein>
    <recommendedName>
        <fullName evidence="5">Protein kinase domain-containing protein</fullName>
    </recommendedName>
</protein>
<evidence type="ECO:0000256" key="2">
    <source>
        <dbReference type="ARBA" id="ARBA00022490"/>
    </source>
</evidence>
<name>H3HDC5_PHYRM</name>
<dbReference type="VEuPathDB" id="FungiDB:KRP23_12794"/>
<evidence type="ECO:0000313" key="7">
    <source>
        <dbReference type="Proteomes" id="UP000005238"/>
    </source>
</evidence>
<dbReference type="EnsemblProtists" id="Phyra96028">
    <property type="protein sequence ID" value="Phyra96028"/>
    <property type="gene ID" value="Phyra96028"/>
</dbReference>
<dbReference type="eggNOG" id="KOG3961">
    <property type="taxonomic scope" value="Eukaryota"/>
</dbReference>
<dbReference type="HOGENOM" id="CLU_020906_0_0_1"/>
<keyword evidence="7" id="KW-1185">Reference proteome</keyword>
<dbReference type="GO" id="GO:0005737">
    <property type="term" value="C:cytoplasm"/>
    <property type="evidence" value="ECO:0007669"/>
    <property type="project" value="UniProtKB-SubCell"/>
</dbReference>
<dbReference type="SUPFAM" id="SSF56112">
    <property type="entry name" value="Protein kinase-like (PK-like)"/>
    <property type="match status" value="1"/>
</dbReference>
<accession>H3HDC5</accession>
<dbReference type="GO" id="GO:0004672">
    <property type="term" value="F:protein kinase activity"/>
    <property type="evidence" value="ECO:0007669"/>
    <property type="project" value="InterPro"/>
</dbReference>
<reference evidence="6" key="2">
    <citation type="submission" date="2015-06" db="UniProtKB">
        <authorList>
            <consortium name="EnsemblProtists"/>
        </authorList>
    </citation>
    <scope>IDENTIFICATION</scope>
    <source>
        <strain evidence="6">Pr102</strain>
    </source>
</reference>
<evidence type="ECO:0000256" key="1">
    <source>
        <dbReference type="ARBA" id="ARBA00004496"/>
    </source>
</evidence>
<dbReference type="Gene3D" id="1.10.510.10">
    <property type="entry name" value="Transferase(Phosphotransferase) domain 1"/>
    <property type="match status" value="1"/>
</dbReference>
<comment type="subcellular location">
    <subcellularLocation>
        <location evidence="1">Cytoplasm</location>
    </subcellularLocation>
</comment>
<feature type="compositionally biased region" description="Acidic residues" evidence="4">
    <location>
        <begin position="685"/>
        <end position="702"/>
    </location>
</feature>
<dbReference type="GO" id="GO:0006950">
    <property type="term" value="P:response to stress"/>
    <property type="evidence" value="ECO:0007669"/>
    <property type="project" value="UniProtKB-ARBA"/>
</dbReference>
<dbReference type="Gene3D" id="3.30.200.20">
    <property type="entry name" value="Phosphorylase Kinase, domain 1"/>
    <property type="match status" value="1"/>
</dbReference>
<feature type="binding site" evidence="3">
    <location>
        <position position="404"/>
    </location>
    <ligand>
        <name>ATP</name>
        <dbReference type="ChEBI" id="CHEBI:30616"/>
    </ligand>
</feature>
<dbReference type="Pfam" id="PF10274">
    <property type="entry name" value="ParcG"/>
    <property type="match status" value="1"/>
</dbReference>